<name>A0ABT8MDC1_9EURY</name>
<evidence type="ECO:0000313" key="1">
    <source>
        <dbReference type="EMBL" id="MDN7025950.1"/>
    </source>
</evidence>
<proteinExistence type="predicted"/>
<protein>
    <submittedName>
        <fullName evidence="1">Uncharacterized protein</fullName>
    </submittedName>
</protein>
<accession>A0ABT8MDC1</accession>
<sequence>MNSIQIEPGIQFGDIKEFTRYLEYERINNHLPGVLNLVATISTFETINQFIESLESAGFVIEEQYGKLLSISKRSKNDKISYYAFFDDYNNIPLFLTDANKTDEIPKTLFNYINKTRNISNMWISPQVMKEIKDDLSIKYEDMIITYFSAQRGANTEARSELRPHYERNVQYHGNDGKQTLEEMEYWYGVLPRILEIKLPTVAFKIDNKGIITLRSGRFGEIFSIIENVVGQLLELRDAIGKSSYSIRHIGKRHQFAHAIQRPWSIEMPVGLDIDEVPRFCNTLQNEDFTILERVLLHGSMQFTARIIDDYTGSLFDIKTSGRKIDVFPVKQPDIGSSMRFYQFICENIDNAAQVG</sequence>
<keyword evidence="2" id="KW-1185">Reference proteome</keyword>
<dbReference type="EMBL" id="VCYH01000011">
    <property type="protein sequence ID" value="MDN7025950.1"/>
    <property type="molecule type" value="Genomic_DNA"/>
</dbReference>
<dbReference type="Proteomes" id="UP001168338">
    <property type="component" value="Unassembled WGS sequence"/>
</dbReference>
<gene>
    <name evidence="1" type="ORF">FGU65_13830</name>
</gene>
<dbReference type="RefSeq" id="WP_301665145.1">
    <property type="nucleotide sequence ID" value="NZ_VCYH01000011.1"/>
</dbReference>
<comment type="caution">
    <text evidence="1">The sequence shown here is derived from an EMBL/GenBank/DDBJ whole genome shotgun (WGS) entry which is preliminary data.</text>
</comment>
<organism evidence="1 2">
    <name type="scientific">Methanoculleus frigidifontis</name>
    <dbReference type="NCBI Taxonomy" id="2584085"/>
    <lineage>
        <taxon>Archaea</taxon>
        <taxon>Methanobacteriati</taxon>
        <taxon>Methanobacteriota</taxon>
        <taxon>Stenosarchaea group</taxon>
        <taxon>Methanomicrobia</taxon>
        <taxon>Methanomicrobiales</taxon>
        <taxon>Methanomicrobiaceae</taxon>
        <taxon>Methanoculleus</taxon>
    </lineage>
</organism>
<evidence type="ECO:0000313" key="2">
    <source>
        <dbReference type="Proteomes" id="UP001168338"/>
    </source>
</evidence>
<reference evidence="1" key="1">
    <citation type="submission" date="2019-05" db="EMBL/GenBank/DDBJ databases">
        <title>Methanoculleus sp. FWC-SCC1, a methanogenic archaeon isolated from deep marine cold seep.</title>
        <authorList>
            <person name="Chen Y.-W."/>
            <person name="Chen S.-C."/>
            <person name="Teng N.-H."/>
            <person name="Lai M.-C."/>
        </authorList>
    </citation>
    <scope>NUCLEOTIDE SEQUENCE</scope>
    <source>
        <strain evidence="1">FWC-SCC1</strain>
    </source>
</reference>